<keyword evidence="3" id="KW-1185">Reference proteome</keyword>
<dbReference type="InterPro" id="IPR000868">
    <property type="entry name" value="Isochorismatase-like_dom"/>
</dbReference>
<sequence length="180" mass="19062">MLIRAKDSALVVIDMQERLVPAMMAPARTLKNAALLIEAAREMGVPVLLTEQYPAGLGHTMAEVSTAAAGCPVFEKVHFSCMEDTAFAEAISALGRQQIVLAGMEAHICVVQTAASLLEAGYQVFVASDATASRSAESEHACLQRLGAAGVGIVTSEMVVFEWLGKAGTPSFKKMLPRIK</sequence>
<comment type="caution">
    <text evidence="2">The sequence shown here is derived from an EMBL/GenBank/DDBJ whole genome shotgun (WGS) entry which is preliminary data.</text>
</comment>
<dbReference type="Pfam" id="PF00857">
    <property type="entry name" value="Isochorismatase"/>
    <property type="match status" value="1"/>
</dbReference>
<reference evidence="2" key="1">
    <citation type="submission" date="2022-03" db="EMBL/GenBank/DDBJ databases">
        <title>Aurantimonas Liuensis sp. Nov., isolated from the hadal seawater of the Mariana Trench.</title>
        <authorList>
            <person name="Liu R."/>
        </authorList>
    </citation>
    <scope>NUCLEOTIDE SEQUENCE</scope>
    <source>
        <strain evidence="2">LRZ36</strain>
    </source>
</reference>
<protein>
    <submittedName>
        <fullName evidence="2">Hydrolase</fullName>
    </submittedName>
</protein>
<keyword evidence="2" id="KW-0378">Hydrolase</keyword>
<dbReference type="EMBL" id="JALHBS010000063">
    <property type="protein sequence ID" value="MCP3055687.1"/>
    <property type="molecule type" value="Genomic_DNA"/>
</dbReference>
<dbReference type="InterPro" id="IPR036380">
    <property type="entry name" value="Isochorismatase-like_sf"/>
</dbReference>
<dbReference type="PANTHER" id="PTHR14119">
    <property type="entry name" value="HYDROLASE"/>
    <property type="match status" value="1"/>
</dbReference>
<dbReference type="InterPro" id="IPR050993">
    <property type="entry name" value="Isochorismatase_domain"/>
</dbReference>
<accession>A0A9X2H5J2</accession>
<evidence type="ECO:0000259" key="1">
    <source>
        <dbReference type="Pfam" id="PF00857"/>
    </source>
</evidence>
<dbReference type="CDD" id="cd01012">
    <property type="entry name" value="YcaC_related"/>
    <property type="match status" value="1"/>
</dbReference>
<feature type="domain" description="Isochorismatase-like" evidence="1">
    <location>
        <begin position="8"/>
        <end position="157"/>
    </location>
</feature>
<evidence type="ECO:0000313" key="2">
    <source>
        <dbReference type="EMBL" id="MCP3055687.1"/>
    </source>
</evidence>
<dbReference type="Proteomes" id="UP001155220">
    <property type="component" value="Unassembled WGS sequence"/>
</dbReference>
<dbReference type="GO" id="GO:0016787">
    <property type="term" value="F:hydrolase activity"/>
    <property type="evidence" value="ECO:0007669"/>
    <property type="project" value="UniProtKB-KW"/>
</dbReference>
<proteinExistence type="predicted"/>
<name>A0A9X2H5J2_9HYPH</name>
<dbReference type="RefSeq" id="WP_253964533.1">
    <property type="nucleotide sequence ID" value="NZ_JALHBS010000063.1"/>
</dbReference>
<dbReference type="Gene3D" id="3.40.50.850">
    <property type="entry name" value="Isochorismatase-like"/>
    <property type="match status" value="1"/>
</dbReference>
<dbReference type="SUPFAM" id="SSF52499">
    <property type="entry name" value="Isochorismatase-like hydrolases"/>
    <property type="match status" value="1"/>
</dbReference>
<gene>
    <name evidence="2" type="ORF">MJ956_11110</name>
</gene>
<dbReference type="PANTHER" id="PTHR14119:SF3">
    <property type="entry name" value="ISOCHORISMATASE DOMAIN-CONTAINING PROTEIN 2"/>
    <property type="match status" value="1"/>
</dbReference>
<dbReference type="AlphaFoldDB" id="A0A9X2H5J2"/>
<organism evidence="2 3">
    <name type="scientific">Aurantimonas marianensis</name>
    <dbReference type="NCBI Taxonomy" id="2920428"/>
    <lineage>
        <taxon>Bacteria</taxon>
        <taxon>Pseudomonadati</taxon>
        <taxon>Pseudomonadota</taxon>
        <taxon>Alphaproteobacteria</taxon>
        <taxon>Hyphomicrobiales</taxon>
        <taxon>Aurantimonadaceae</taxon>
        <taxon>Aurantimonas</taxon>
    </lineage>
</organism>
<evidence type="ECO:0000313" key="3">
    <source>
        <dbReference type="Proteomes" id="UP001155220"/>
    </source>
</evidence>